<feature type="binding site" evidence="15 16">
    <location>
        <begin position="133"/>
        <end position="138"/>
    </location>
    <ligand>
        <name>S-adenosyl-L-methionine</name>
        <dbReference type="ChEBI" id="CHEBI:59789"/>
    </ligand>
</feature>
<evidence type="ECO:0000313" key="20">
    <source>
        <dbReference type="Proteomes" id="UP000184603"/>
    </source>
</evidence>
<keyword evidence="8 15" id="KW-0489">Methyltransferase</keyword>
<evidence type="ECO:0000256" key="3">
    <source>
        <dbReference type="ARBA" id="ARBA00007630"/>
    </source>
</evidence>
<evidence type="ECO:0000256" key="2">
    <source>
        <dbReference type="ARBA" id="ARBA00004496"/>
    </source>
</evidence>
<dbReference type="SUPFAM" id="SSF75217">
    <property type="entry name" value="alpha/beta knot"/>
    <property type="match status" value="1"/>
</dbReference>
<reference evidence="19 20" key="1">
    <citation type="submission" date="2016-12" db="EMBL/GenBank/DDBJ databases">
        <authorList>
            <person name="Song W.-J."/>
            <person name="Kurnit D.M."/>
        </authorList>
    </citation>
    <scope>NUCLEOTIDE SEQUENCE [LARGE SCALE GENOMIC DNA]</scope>
    <source>
        <strain evidence="19 20">DSM 18488</strain>
    </source>
</reference>
<evidence type="ECO:0000256" key="12">
    <source>
        <dbReference type="ARBA" id="ARBA00029736"/>
    </source>
</evidence>
<evidence type="ECO:0000256" key="4">
    <source>
        <dbReference type="ARBA" id="ARBA00011738"/>
    </source>
</evidence>
<name>A0A1M7YEJ5_9BACT</name>
<dbReference type="InterPro" id="IPR023148">
    <property type="entry name" value="tRNA_m1G_MeTrfase_C_sf"/>
</dbReference>
<dbReference type="EMBL" id="FRFE01000022">
    <property type="protein sequence ID" value="SHO51050.1"/>
    <property type="molecule type" value="Genomic_DNA"/>
</dbReference>
<sequence>MITFDILTIFPDLLASPFNEGILRRARQDGHIDIHTTNIRDFALDKHSMTDDRPFGGGEGMVMKPEPLAAAVEQVRNHRGAGKVILMSPQGTMFTQELAEKLAEEEHLILVCGRYEGVDERFRATYVDEEISIGDYILTGGELAAMVVIDAVTRLVPGVLGCSDSADKDTFSRNLLKHPQYTRPRVWNEMEVPDELLSGNHEVIEKMRFLESVRRTLARRPDLLKLETFSDSEKKLLRRHGLYAAVKSLQADSNSTV</sequence>
<gene>
    <name evidence="15" type="primary">trmD</name>
    <name evidence="19" type="ORF">SAMN02745220_03797</name>
</gene>
<protein>
    <recommendedName>
        <fullName evidence="6 15">tRNA (guanine-N(1)-)-methyltransferase</fullName>
        <ecNumber evidence="5 15">2.1.1.228</ecNumber>
    </recommendedName>
    <alternativeName>
        <fullName evidence="12 15">M1G-methyltransferase</fullName>
    </alternativeName>
    <alternativeName>
        <fullName evidence="13 15">tRNA [GM37] methyltransferase</fullName>
    </alternativeName>
</protein>
<evidence type="ECO:0000256" key="1">
    <source>
        <dbReference type="ARBA" id="ARBA00002634"/>
    </source>
</evidence>
<dbReference type="HAMAP" id="MF_00605">
    <property type="entry name" value="TrmD"/>
    <property type="match status" value="1"/>
</dbReference>
<accession>A0A1M7YEJ5</accession>
<proteinExistence type="inferred from homology"/>
<feature type="domain" description="tRNA methyltransferase TRMD/TRM10-type" evidence="18">
    <location>
        <begin position="3"/>
        <end position="225"/>
    </location>
</feature>
<organism evidence="19 20">
    <name type="scientific">Desulfopila aestuarii DSM 18488</name>
    <dbReference type="NCBI Taxonomy" id="1121416"/>
    <lineage>
        <taxon>Bacteria</taxon>
        <taxon>Pseudomonadati</taxon>
        <taxon>Thermodesulfobacteriota</taxon>
        <taxon>Desulfobulbia</taxon>
        <taxon>Desulfobulbales</taxon>
        <taxon>Desulfocapsaceae</taxon>
        <taxon>Desulfopila</taxon>
    </lineage>
</organism>
<dbReference type="InterPro" id="IPR016009">
    <property type="entry name" value="tRNA_MeTrfase_TRMD/TRM10"/>
</dbReference>
<dbReference type="RefSeq" id="WP_234981219.1">
    <property type="nucleotide sequence ID" value="NZ_FRFE01000022.1"/>
</dbReference>
<dbReference type="AlphaFoldDB" id="A0A1M7YEJ5"/>
<dbReference type="STRING" id="1121416.SAMN02745220_03797"/>
<dbReference type="Pfam" id="PF01746">
    <property type="entry name" value="tRNA_m1G_MT"/>
    <property type="match status" value="1"/>
</dbReference>
<dbReference type="GO" id="GO:0002939">
    <property type="term" value="P:tRNA N1-guanine methylation"/>
    <property type="evidence" value="ECO:0007669"/>
    <property type="project" value="TreeGrafter"/>
</dbReference>
<evidence type="ECO:0000256" key="9">
    <source>
        <dbReference type="ARBA" id="ARBA00022679"/>
    </source>
</evidence>
<dbReference type="Gene3D" id="1.10.1270.20">
    <property type="entry name" value="tRNA(m1g37)methyltransferase, domain 2"/>
    <property type="match status" value="1"/>
</dbReference>
<keyword evidence="9 15" id="KW-0808">Transferase</keyword>
<dbReference type="Gene3D" id="3.40.1280.10">
    <property type="match status" value="1"/>
</dbReference>
<evidence type="ECO:0000259" key="18">
    <source>
        <dbReference type="Pfam" id="PF01746"/>
    </source>
</evidence>
<feature type="binding site" evidence="15 16">
    <location>
        <position position="113"/>
    </location>
    <ligand>
        <name>S-adenosyl-L-methionine</name>
        <dbReference type="ChEBI" id="CHEBI:59789"/>
    </ligand>
</feature>
<dbReference type="Proteomes" id="UP000184603">
    <property type="component" value="Unassembled WGS sequence"/>
</dbReference>
<dbReference type="NCBIfam" id="TIGR00088">
    <property type="entry name" value="trmD"/>
    <property type="match status" value="1"/>
</dbReference>
<evidence type="ECO:0000256" key="14">
    <source>
        <dbReference type="ARBA" id="ARBA00047783"/>
    </source>
</evidence>
<keyword evidence="7 15" id="KW-0963">Cytoplasm</keyword>
<dbReference type="GO" id="GO:0005829">
    <property type="term" value="C:cytosol"/>
    <property type="evidence" value="ECO:0007669"/>
    <property type="project" value="TreeGrafter"/>
</dbReference>
<evidence type="ECO:0000256" key="5">
    <source>
        <dbReference type="ARBA" id="ARBA00012807"/>
    </source>
</evidence>
<evidence type="ECO:0000256" key="11">
    <source>
        <dbReference type="ARBA" id="ARBA00022694"/>
    </source>
</evidence>
<dbReference type="FunFam" id="3.40.1280.10:FF:000001">
    <property type="entry name" value="tRNA (guanine-N(1)-)-methyltransferase"/>
    <property type="match status" value="1"/>
</dbReference>
<evidence type="ECO:0000256" key="13">
    <source>
        <dbReference type="ARBA" id="ARBA00033392"/>
    </source>
</evidence>
<comment type="similarity">
    <text evidence="3 15 17">Belongs to the RNA methyltransferase TrmD family.</text>
</comment>
<keyword evidence="11 15" id="KW-0819">tRNA processing</keyword>
<comment type="subunit">
    <text evidence="4 15 17">Homodimer.</text>
</comment>
<comment type="catalytic activity">
    <reaction evidence="14 15 17">
        <text>guanosine(37) in tRNA + S-adenosyl-L-methionine = N(1)-methylguanosine(37) in tRNA + S-adenosyl-L-homocysteine + H(+)</text>
        <dbReference type="Rhea" id="RHEA:36899"/>
        <dbReference type="Rhea" id="RHEA-COMP:10145"/>
        <dbReference type="Rhea" id="RHEA-COMP:10147"/>
        <dbReference type="ChEBI" id="CHEBI:15378"/>
        <dbReference type="ChEBI" id="CHEBI:57856"/>
        <dbReference type="ChEBI" id="CHEBI:59789"/>
        <dbReference type="ChEBI" id="CHEBI:73542"/>
        <dbReference type="ChEBI" id="CHEBI:74269"/>
        <dbReference type="EC" id="2.1.1.228"/>
    </reaction>
</comment>
<comment type="subcellular location">
    <subcellularLocation>
        <location evidence="2 15 17">Cytoplasm</location>
    </subcellularLocation>
</comment>
<keyword evidence="10 15" id="KW-0949">S-adenosyl-L-methionine</keyword>
<evidence type="ECO:0000256" key="10">
    <source>
        <dbReference type="ARBA" id="ARBA00022691"/>
    </source>
</evidence>
<evidence type="ECO:0000313" key="19">
    <source>
        <dbReference type="EMBL" id="SHO51050.1"/>
    </source>
</evidence>
<dbReference type="PANTHER" id="PTHR46417">
    <property type="entry name" value="TRNA (GUANINE-N(1)-)-METHYLTRANSFERASE"/>
    <property type="match status" value="1"/>
</dbReference>
<evidence type="ECO:0000256" key="8">
    <source>
        <dbReference type="ARBA" id="ARBA00022603"/>
    </source>
</evidence>
<dbReference type="PANTHER" id="PTHR46417:SF1">
    <property type="entry name" value="TRNA (GUANINE-N(1)-)-METHYLTRANSFERASE"/>
    <property type="match status" value="1"/>
</dbReference>
<dbReference type="PIRSF" id="PIRSF000386">
    <property type="entry name" value="tRNA_mtase"/>
    <property type="match status" value="1"/>
</dbReference>
<dbReference type="NCBIfam" id="NF000648">
    <property type="entry name" value="PRK00026.1"/>
    <property type="match status" value="1"/>
</dbReference>
<dbReference type="InterPro" id="IPR029026">
    <property type="entry name" value="tRNA_m1G_MTases_N"/>
</dbReference>
<evidence type="ECO:0000256" key="6">
    <source>
        <dbReference type="ARBA" id="ARBA00014679"/>
    </source>
</evidence>
<dbReference type="InterPro" id="IPR002649">
    <property type="entry name" value="tRNA_m1G_MeTrfase_TrmD"/>
</dbReference>
<dbReference type="CDD" id="cd18080">
    <property type="entry name" value="TrmD-like"/>
    <property type="match status" value="1"/>
</dbReference>
<dbReference type="GO" id="GO:0052906">
    <property type="term" value="F:tRNA (guanine(37)-N1)-methyltransferase activity"/>
    <property type="evidence" value="ECO:0007669"/>
    <property type="project" value="UniProtKB-UniRule"/>
</dbReference>
<keyword evidence="20" id="KW-1185">Reference proteome</keyword>
<dbReference type="EC" id="2.1.1.228" evidence="5 15"/>
<evidence type="ECO:0000256" key="7">
    <source>
        <dbReference type="ARBA" id="ARBA00022490"/>
    </source>
</evidence>
<evidence type="ECO:0000256" key="16">
    <source>
        <dbReference type="PIRSR" id="PIRSR000386-1"/>
    </source>
</evidence>
<dbReference type="InterPro" id="IPR029028">
    <property type="entry name" value="Alpha/beta_knot_MTases"/>
</dbReference>
<evidence type="ECO:0000256" key="15">
    <source>
        <dbReference type="HAMAP-Rule" id="MF_00605"/>
    </source>
</evidence>
<comment type="function">
    <text evidence="1 15 17">Specifically methylates guanosine-37 in various tRNAs.</text>
</comment>
<evidence type="ECO:0000256" key="17">
    <source>
        <dbReference type="RuleBase" id="RU003464"/>
    </source>
</evidence>